<gene>
    <name evidence="1" type="primary">bioD1_9</name>
    <name evidence="1" type="ORF">GALL_495480</name>
</gene>
<evidence type="ECO:0000313" key="1">
    <source>
        <dbReference type="EMBL" id="OIQ68851.1"/>
    </source>
</evidence>
<dbReference type="Gene3D" id="3.40.50.300">
    <property type="entry name" value="P-loop containing nucleotide triphosphate hydrolases"/>
    <property type="match status" value="1"/>
</dbReference>
<dbReference type="GO" id="GO:0000287">
    <property type="term" value="F:magnesium ion binding"/>
    <property type="evidence" value="ECO:0007669"/>
    <property type="project" value="InterPro"/>
</dbReference>
<dbReference type="UniPathway" id="UPA00078"/>
<name>A0A1J5PU87_9ZZZZ</name>
<dbReference type="CDD" id="cd03109">
    <property type="entry name" value="DTBS"/>
    <property type="match status" value="1"/>
</dbReference>
<dbReference type="InterPro" id="IPR027417">
    <property type="entry name" value="P-loop_NTPase"/>
</dbReference>
<comment type="caution">
    <text evidence="1">The sequence shown here is derived from an EMBL/GenBank/DDBJ whole genome shotgun (WGS) entry which is preliminary data.</text>
</comment>
<keyword evidence="1" id="KW-0436">Ligase</keyword>
<dbReference type="Pfam" id="PF13500">
    <property type="entry name" value="AAA_26"/>
    <property type="match status" value="1"/>
</dbReference>
<dbReference type="AlphaFoldDB" id="A0A1J5PU87"/>
<dbReference type="GO" id="GO:0004141">
    <property type="term" value="F:dethiobiotin synthase activity"/>
    <property type="evidence" value="ECO:0007669"/>
    <property type="project" value="UniProtKB-EC"/>
</dbReference>
<dbReference type="PANTHER" id="PTHR43210">
    <property type="entry name" value="DETHIOBIOTIN SYNTHETASE"/>
    <property type="match status" value="1"/>
</dbReference>
<dbReference type="InterPro" id="IPR004472">
    <property type="entry name" value="DTB_synth_BioD"/>
</dbReference>
<accession>A0A1J5PU87</accession>
<sequence>MADLACQLSLPVILVVAMRLGCINHALLTAQAIVDQGLILAGWVANQLDPQMQMMADNLASLEQRISAPLLGILPYQHPVSAQQVSIRLQIGRLSL</sequence>
<protein>
    <submittedName>
        <fullName evidence="1">ATP-dependent dethiobiotin synthetase BioD 1</fullName>
        <ecNumber evidence="1">6.3.3.3</ecNumber>
    </submittedName>
</protein>
<dbReference type="EMBL" id="MLJW01005063">
    <property type="protein sequence ID" value="OIQ68851.1"/>
    <property type="molecule type" value="Genomic_DNA"/>
</dbReference>
<dbReference type="GO" id="GO:0009102">
    <property type="term" value="P:biotin biosynthetic process"/>
    <property type="evidence" value="ECO:0007669"/>
    <property type="project" value="UniProtKB-UniPathway"/>
</dbReference>
<dbReference type="SUPFAM" id="SSF52540">
    <property type="entry name" value="P-loop containing nucleoside triphosphate hydrolases"/>
    <property type="match status" value="1"/>
</dbReference>
<dbReference type="PANTHER" id="PTHR43210:SF5">
    <property type="entry name" value="DETHIOBIOTIN SYNTHETASE"/>
    <property type="match status" value="1"/>
</dbReference>
<dbReference type="EC" id="6.3.3.3" evidence="1"/>
<organism evidence="1">
    <name type="scientific">mine drainage metagenome</name>
    <dbReference type="NCBI Taxonomy" id="410659"/>
    <lineage>
        <taxon>unclassified sequences</taxon>
        <taxon>metagenomes</taxon>
        <taxon>ecological metagenomes</taxon>
    </lineage>
</organism>
<dbReference type="GO" id="GO:0005524">
    <property type="term" value="F:ATP binding"/>
    <property type="evidence" value="ECO:0007669"/>
    <property type="project" value="InterPro"/>
</dbReference>
<dbReference type="GO" id="GO:0005829">
    <property type="term" value="C:cytosol"/>
    <property type="evidence" value="ECO:0007669"/>
    <property type="project" value="TreeGrafter"/>
</dbReference>
<proteinExistence type="predicted"/>
<reference evidence="1" key="1">
    <citation type="submission" date="2016-10" db="EMBL/GenBank/DDBJ databases">
        <title>Sequence of Gallionella enrichment culture.</title>
        <authorList>
            <person name="Poehlein A."/>
            <person name="Muehling M."/>
            <person name="Daniel R."/>
        </authorList>
    </citation>
    <scope>NUCLEOTIDE SEQUENCE</scope>
</reference>